<protein>
    <submittedName>
        <fullName evidence="2">Uncharacterized protein</fullName>
    </submittedName>
</protein>
<name>A0A6J3MB14_9PEZI</name>
<evidence type="ECO:0000313" key="2">
    <source>
        <dbReference type="RefSeq" id="XP_033461058.1"/>
    </source>
</evidence>
<dbReference type="AlphaFoldDB" id="A0A6J3MB14"/>
<reference evidence="2" key="1">
    <citation type="submission" date="2020-01" db="EMBL/GenBank/DDBJ databases">
        <authorList>
            <consortium name="DOE Joint Genome Institute"/>
            <person name="Haridas S."/>
            <person name="Albert R."/>
            <person name="Binder M."/>
            <person name="Bloem J."/>
            <person name="Labutti K."/>
            <person name="Salamov A."/>
            <person name="Andreopoulos B."/>
            <person name="Baker S.E."/>
            <person name="Barry K."/>
            <person name="Bills G."/>
            <person name="Bluhm B.H."/>
            <person name="Cannon C."/>
            <person name="Castanera R."/>
            <person name="Culley D.E."/>
            <person name="Daum C."/>
            <person name="Ezra D."/>
            <person name="Gonzalez J.B."/>
            <person name="Henrissat B."/>
            <person name="Kuo A."/>
            <person name="Liang C."/>
            <person name="Lipzen A."/>
            <person name="Lutzoni F."/>
            <person name="Magnuson J."/>
            <person name="Mondo S."/>
            <person name="Nolan M."/>
            <person name="Ohm R."/>
            <person name="Pangilinan J."/>
            <person name="Park H.-J."/>
            <person name="Ramirez L."/>
            <person name="Alfaro M."/>
            <person name="Sun H."/>
            <person name="Tritt A."/>
            <person name="Yoshinaga Y."/>
            <person name="Zwiers L.-H."/>
            <person name="Turgeon B.G."/>
            <person name="Goodwin S.B."/>
            <person name="Spatafora J.W."/>
            <person name="Crous P.W."/>
            <person name="Grigoriev I.V."/>
        </authorList>
    </citation>
    <scope>NUCLEOTIDE SEQUENCE</scope>
    <source>
        <strain evidence="2">CBS 342.82</strain>
    </source>
</reference>
<accession>A0A6J3MB14</accession>
<dbReference type="RefSeq" id="XP_033461058.1">
    <property type="nucleotide sequence ID" value="XM_033601197.1"/>
</dbReference>
<dbReference type="Proteomes" id="UP000504637">
    <property type="component" value="Unplaced"/>
</dbReference>
<reference evidence="2" key="2">
    <citation type="submission" date="2020-04" db="EMBL/GenBank/DDBJ databases">
        <authorList>
            <consortium name="NCBI Genome Project"/>
        </authorList>
    </citation>
    <scope>NUCLEOTIDE SEQUENCE</scope>
    <source>
        <strain evidence="2">CBS 342.82</strain>
    </source>
</reference>
<sequence>MGSVVRTDIVIAIRPQHVANIASGIKDHEYRKYLLPHAVRRFWIYETSPTSAITYVATVSHGKQPGEIANEQGLRNKEFNEGKLTHLAKYAYEILDLKKLDSPLKLQDFIAKGWLGGPPQKYCYIKDAMMRALRNSPTTRIIPASSQVSDRAGDNQQQTVDHQIPIACRMSGCMYMG</sequence>
<reference evidence="2" key="3">
    <citation type="submission" date="2025-08" db="UniProtKB">
        <authorList>
            <consortium name="RefSeq"/>
        </authorList>
    </citation>
    <scope>IDENTIFICATION</scope>
    <source>
        <strain evidence="2">CBS 342.82</strain>
    </source>
</reference>
<keyword evidence="1" id="KW-1185">Reference proteome</keyword>
<organism evidence="2">
    <name type="scientific">Dissoconium aciculare CBS 342.82</name>
    <dbReference type="NCBI Taxonomy" id="1314786"/>
    <lineage>
        <taxon>Eukaryota</taxon>
        <taxon>Fungi</taxon>
        <taxon>Dikarya</taxon>
        <taxon>Ascomycota</taxon>
        <taxon>Pezizomycotina</taxon>
        <taxon>Dothideomycetes</taxon>
        <taxon>Dothideomycetidae</taxon>
        <taxon>Mycosphaerellales</taxon>
        <taxon>Dissoconiaceae</taxon>
        <taxon>Dissoconium</taxon>
    </lineage>
</organism>
<dbReference type="SUPFAM" id="SSF88697">
    <property type="entry name" value="PUA domain-like"/>
    <property type="match status" value="1"/>
</dbReference>
<dbReference type="GeneID" id="54358997"/>
<dbReference type="InterPro" id="IPR015947">
    <property type="entry name" value="PUA-like_sf"/>
</dbReference>
<gene>
    <name evidence="2" type="ORF">K489DRAFT_316888</name>
</gene>
<evidence type="ECO:0000313" key="1">
    <source>
        <dbReference type="Proteomes" id="UP000504637"/>
    </source>
</evidence>
<proteinExistence type="predicted"/>
<dbReference type="OrthoDB" id="2149705at2759"/>